<feature type="compositionally biased region" description="Low complexity" evidence="5">
    <location>
        <begin position="232"/>
        <end position="242"/>
    </location>
</feature>
<evidence type="ECO:0008006" key="8">
    <source>
        <dbReference type="Google" id="ProtNLM"/>
    </source>
</evidence>
<proteinExistence type="inferred from homology"/>
<comment type="similarity">
    <text evidence="2">Belongs to the BORCS8 family.</text>
</comment>
<accession>A0AA85J3I6</accession>
<evidence type="ECO:0000256" key="2">
    <source>
        <dbReference type="ARBA" id="ARBA00010463"/>
    </source>
</evidence>
<dbReference type="AlphaFoldDB" id="A0AA85J3I6"/>
<dbReference type="Pfam" id="PF10167">
    <property type="entry name" value="BORCS8"/>
    <property type="match status" value="1"/>
</dbReference>
<comment type="subcellular location">
    <subcellularLocation>
        <location evidence="1">Lysosome membrane</location>
    </subcellularLocation>
</comment>
<dbReference type="GO" id="GO:0005765">
    <property type="term" value="C:lysosomal membrane"/>
    <property type="evidence" value="ECO:0007669"/>
    <property type="project" value="UniProtKB-SubCell"/>
</dbReference>
<reference evidence="6" key="1">
    <citation type="submission" date="2022-06" db="EMBL/GenBank/DDBJ databases">
        <authorList>
            <person name="Berger JAMES D."/>
            <person name="Berger JAMES D."/>
        </authorList>
    </citation>
    <scope>NUCLEOTIDE SEQUENCE [LARGE SCALE GENOMIC DNA]</scope>
</reference>
<evidence type="ECO:0000313" key="6">
    <source>
        <dbReference type="Proteomes" id="UP000050795"/>
    </source>
</evidence>
<feature type="region of interest" description="Disordered" evidence="5">
    <location>
        <begin position="232"/>
        <end position="261"/>
    </location>
</feature>
<dbReference type="InterPro" id="IPR019320">
    <property type="entry name" value="BORCS8"/>
</dbReference>
<keyword evidence="3" id="KW-0472">Membrane</keyword>
<evidence type="ECO:0000256" key="1">
    <source>
        <dbReference type="ARBA" id="ARBA00004656"/>
    </source>
</evidence>
<dbReference type="Proteomes" id="UP000050795">
    <property type="component" value="Unassembled WGS sequence"/>
</dbReference>
<evidence type="ECO:0000256" key="4">
    <source>
        <dbReference type="ARBA" id="ARBA00023228"/>
    </source>
</evidence>
<reference evidence="7" key="2">
    <citation type="submission" date="2023-11" db="UniProtKB">
        <authorList>
            <consortium name="WormBaseParasite"/>
        </authorList>
    </citation>
    <scope>IDENTIFICATION</scope>
</reference>
<dbReference type="GO" id="GO:0099078">
    <property type="term" value="C:BORC complex"/>
    <property type="evidence" value="ECO:0007669"/>
    <property type="project" value="TreeGrafter"/>
</dbReference>
<dbReference type="WBParaSite" id="TREG1_130510.1">
    <property type="protein sequence ID" value="TREG1_130510.1"/>
    <property type="gene ID" value="TREG1_130510"/>
</dbReference>
<keyword evidence="6" id="KW-1185">Reference proteome</keyword>
<evidence type="ECO:0000256" key="3">
    <source>
        <dbReference type="ARBA" id="ARBA00023136"/>
    </source>
</evidence>
<protein>
    <recommendedName>
        <fullName evidence="8">BLOC-1-related complex subunit 8</fullName>
    </recommendedName>
</protein>
<name>A0AA85J3I6_TRIRE</name>
<dbReference type="PANTHER" id="PTHR21146:SF0">
    <property type="entry name" value="BLOC-1-RELATED COMPLEX SUBUNIT 8"/>
    <property type="match status" value="1"/>
</dbReference>
<sequence>MEKGVNFLFGKKDQSSNERSTMSTVVSCQKVTESTSSMLISLANQPSLAYFHIQEHIRKSTPEILRHQSKVEHLNSQIRGCCYDLDYALDVVQGMTKATKHFNRINELLKSSLFTKLQLDYAKMNAPAIEMGIDIASWDLNDEHMLSLTNKDSQHRKPLLVNQGVSFESYSHPSHSNANANTAQGGTLSHLSNTVSTAAVQVREQAVNLTKRAMWTRSADISSSTMNILSSNTNTITSNNTNEMVVTAPKSANNSIEDKSA</sequence>
<dbReference type="PANTHER" id="PTHR21146">
    <property type="entry name" value="MEF2B PROTEIN"/>
    <property type="match status" value="1"/>
</dbReference>
<organism evidence="6 7">
    <name type="scientific">Trichobilharzia regenti</name>
    <name type="common">Nasal bird schistosome</name>
    <dbReference type="NCBI Taxonomy" id="157069"/>
    <lineage>
        <taxon>Eukaryota</taxon>
        <taxon>Metazoa</taxon>
        <taxon>Spiralia</taxon>
        <taxon>Lophotrochozoa</taxon>
        <taxon>Platyhelminthes</taxon>
        <taxon>Trematoda</taxon>
        <taxon>Digenea</taxon>
        <taxon>Strigeidida</taxon>
        <taxon>Schistosomatoidea</taxon>
        <taxon>Schistosomatidae</taxon>
        <taxon>Trichobilharzia</taxon>
    </lineage>
</organism>
<keyword evidence="4" id="KW-0458">Lysosome</keyword>
<evidence type="ECO:0000256" key="5">
    <source>
        <dbReference type="SAM" id="MobiDB-lite"/>
    </source>
</evidence>
<evidence type="ECO:0000313" key="7">
    <source>
        <dbReference type="WBParaSite" id="TREG1_130510.1"/>
    </source>
</evidence>